<dbReference type="Pfam" id="PF25917">
    <property type="entry name" value="BSH_RND"/>
    <property type="match status" value="1"/>
</dbReference>
<organism evidence="10 11">
    <name type="scientific">Pandoraea faecigallinarum</name>
    <dbReference type="NCBI Taxonomy" id="656179"/>
    <lineage>
        <taxon>Bacteria</taxon>
        <taxon>Pseudomonadati</taxon>
        <taxon>Pseudomonadota</taxon>
        <taxon>Betaproteobacteria</taxon>
        <taxon>Burkholderiales</taxon>
        <taxon>Burkholderiaceae</taxon>
        <taxon>Pandoraea</taxon>
    </lineage>
</organism>
<evidence type="ECO:0000256" key="5">
    <source>
        <dbReference type="SAM" id="Coils"/>
    </source>
</evidence>
<evidence type="ECO:0000259" key="8">
    <source>
        <dbReference type="Pfam" id="PF25917"/>
    </source>
</evidence>
<sequence length="329" mass="35790">MKLKLRSLGPVVLTLAVSCVAIYVLLHLWDYYTVAPWTRDGRIRADIVQVAPDVSGLITDVEVKDNQQVHRGDLLFVIDRDRYTLAVQQAEANAAAQRASLAQARRENARNRQLTEVVAKEVVEAGQAKVESLEAAVAQADAAVRLARLNLERTRVLAPADGYLNDRLPRVGDYVSTGRPVLSMVDANSLHVEGYFEETKMRGIHIGDKVEIRLMGEHHVLHGHVQSIVAGIEDRDRTSGASMLPNINPTFNWVRLAQRIPVRIALDDVPKDMRLVAGRTATVSVVQDKDPSGKPKAASQSGGATPAKATSLAAGPQGDARTAQAGERQ</sequence>
<evidence type="ECO:0000256" key="1">
    <source>
        <dbReference type="ARBA" id="ARBA00009477"/>
    </source>
</evidence>
<dbReference type="EMBL" id="CP011807">
    <property type="protein sequence ID" value="AKM29691.1"/>
    <property type="molecule type" value="Genomic_DNA"/>
</dbReference>
<dbReference type="PANTHER" id="PTHR30367:SF12">
    <property type="entry name" value="P-HYDROXYBENZOIC ACID EFFLUX PUMP SUBUNIT AAEA"/>
    <property type="match status" value="1"/>
</dbReference>
<protein>
    <submittedName>
        <fullName evidence="10">Efflux transporter periplasmic adaptor subunit</fullName>
    </submittedName>
</protein>
<dbReference type="Proteomes" id="UP000035651">
    <property type="component" value="Chromosome"/>
</dbReference>
<feature type="transmembrane region" description="Helical" evidence="7">
    <location>
        <begin position="7"/>
        <end position="29"/>
    </location>
</feature>
<evidence type="ECO:0000256" key="4">
    <source>
        <dbReference type="ARBA" id="ARBA00023136"/>
    </source>
</evidence>
<keyword evidence="2 7" id="KW-0812">Transmembrane</keyword>
<evidence type="ECO:0000256" key="3">
    <source>
        <dbReference type="ARBA" id="ARBA00022989"/>
    </source>
</evidence>
<dbReference type="InterPro" id="IPR006143">
    <property type="entry name" value="RND_pump_MFP"/>
</dbReference>
<feature type="domain" description="Multidrug resistance protein MdtA-like barrel-sandwich hybrid" evidence="8">
    <location>
        <begin position="47"/>
        <end position="181"/>
    </location>
</feature>
<name>A0A0H3WT36_9BURK</name>
<dbReference type="GO" id="GO:0016020">
    <property type="term" value="C:membrane"/>
    <property type="evidence" value="ECO:0007669"/>
    <property type="project" value="InterPro"/>
</dbReference>
<dbReference type="AlphaFoldDB" id="A0A0H3WT36"/>
<comment type="similarity">
    <text evidence="1">Belongs to the membrane fusion protein (MFP) (TC 8.A.1) family.</text>
</comment>
<evidence type="ECO:0000313" key="10">
    <source>
        <dbReference type="EMBL" id="AKM29691.1"/>
    </source>
</evidence>
<dbReference type="KEGG" id="pfg:AB870_05505"/>
<dbReference type="RefSeq" id="WP_047905622.1">
    <property type="nucleotide sequence ID" value="NZ_CP011807.3"/>
</dbReference>
<feature type="region of interest" description="Disordered" evidence="6">
    <location>
        <begin position="284"/>
        <end position="329"/>
    </location>
</feature>
<dbReference type="InterPro" id="IPR058634">
    <property type="entry name" value="AaeA-lik-b-barrel"/>
</dbReference>
<evidence type="ECO:0000256" key="7">
    <source>
        <dbReference type="SAM" id="Phobius"/>
    </source>
</evidence>
<feature type="coiled-coil region" evidence="5">
    <location>
        <begin position="87"/>
        <end position="143"/>
    </location>
</feature>
<dbReference type="Gene3D" id="2.40.30.170">
    <property type="match status" value="1"/>
</dbReference>
<accession>A0A0H3WT36</accession>
<reference evidence="10" key="1">
    <citation type="submission" date="2016-06" db="EMBL/GenBank/DDBJ databases">
        <title>Complete Genome Sequence of Pandoraea faecigallinarum DSM-23572.</title>
        <authorList>
            <person name="Yong D."/>
            <person name="Ee R."/>
            <person name="Lim Y.-L."/>
            <person name="Yin W.-F."/>
            <person name="Chan K.-G."/>
        </authorList>
    </citation>
    <scope>NUCLEOTIDE SEQUENCE</scope>
    <source>
        <strain evidence="10">DSM 23572</strain>
    </source>
</reference>
<dbReference type="OrthoDB" id="9811754at2"/>
<dbReference type="Pfam" id="PF25963">
    <property type="entry name" value="Beta-barrel_AAEA"/>
    <property type="match status" value="1"/>
</dbReference>
<evidence type="ECO:0000256" key="6">
    <source>
        <dbReference type="SAM" id="MobiDB-lite"/>
    </source>
</evidence>
<dbReference type="InterPro" id="IPR058625">
    <property type="entry name" value="MdtA-like_BSH"/>
</dbReference>
<dbReference type="NCBIfam" id="TIGR01730">
    <property type="entry name" value="RND_mfp"/>
    <property type="match status" value="1"/>
</dbReference>
<evidence type="ECO:0000256" key="2">
    <source>
        <dbReference type="ARBA" id="ARBA00022692"/>
    </source>
</evidence>
<proteinExistence type="inferred from homology"/>
<gene>
    <name evidence="10" type="ORF">AB870_05505</name>
</gene>
<dbReference type="STRING" id="656179.AB870_05505"/>
<dbReference type="InterPro" id="IPR050393">
    <property type="entry name" value="MFP_Efflux_Pump"/>
</dbReference>
<dbReference type="PANTHER" id="PTHR30367">
    <property type="entry name" value="P-HYDROXYBENZOIC ACID EFFLUX PUMP SUBUNIT AAEA-RELATED"/>
    <property type="match status" value="1"/>
</dbReference>
<keyword evidence="11" id="KW-1185">Reference proteome</keyword>
<dbReference type="PROSITE" id="PS51257">
    <property type="entry name" value="PROKAR_LIPOPROTEIN"/>
    <property type="match status" value="1"/>
</dbReference>
<dbReference type="PATRIC" id="fig|656179.3.peg.1190"/>
<evidence type="ECO:0000259" key="9">
    <source>
        <dbReference type="Pfam" id="PF25963"/>
    </source>
</evidence>
<dbReference type="Gene3D" id="2.40.50.100">
    <property type="match status" value="1"/>
</dbReference>
<keyword evidence="3 7" id="KW-1133">Transmembrane helix</keyword>
<keyword evidence="4 7" id="KW-0472">Membrane</keyword>
<feature type="domain" description="p-hydroxybenzoic acid efflux pump subunit AaeA-like beta-barrel" evidence="9">
    <location>
        <begin position="189"/>
        <end position="285"/>
    </location>
</feature>
<dbReference type="SUPFAM" id="SSF111369">
    <property type="entry name" value="HlyD-like secretion proteins"/>
    <property type="match status" value="1"/>
</dbReference>
<evidence type="ECO:0000313" key="11">
    <source>
        <dbReference type="Proteomes" id="UP000035651"/>
    </source>
</evidence>
<keyword evidence="5" id="KW-0175">Coiled coil</keyword>
<dbReference type="GO" id="GO:0022857">
    <property type="term" value="F:transmembrane transporter activity"/>
    <property type="evidence" value="ECO:0007669"/>
    <property type="project" value="InterPro"/>
</dbReference>